<comment type="similarity">
    <text evidence="1">Belongs to the glycosyltransferase 2 family.</text>
</comment>
<dbReference type="EMBL" id="NXGE01000003">
    <property type="protein sequence ID" value="PRM94463.1"/>
    <property type="molecule type" value="Genomic_DNA"/>
</dbReference>
<dbReference type="Proteomes" id="UP000238281">
    <property type="component" value="Unassembled WGS sequence"/>
</dbReference>
<dbReference type="InterPro" id="IPR029044">
    <property type="entry name" value="Nucleotide-diphossugar_trans"/>
</dbReference>
<dbReference type="InterPro" id="IPR001173">
    <property type="entry name" value="Glyco_trans_2-like"/>
</dbReference>
<feature type="domain" description="Glycosyltransferase 2-like" evidence="4">
    <location>
        <begin position="19"/>
        <end position="187"/>
    </location>
</feature>
<keyword evidence="3" id="KW-0808">Transferase</keyword>
<comment type="caution">
    <text evidence="5">The sequence shown here is derived from an EMBL/GenBank/DDBJ whole genome shotgun (WGS) entry which is preliminary data.</text>
</comment>
<gene>
    <name evidence="5" type="ORF">CJ673_06120</name>
</gene>
<evidence type="ECO:0000256" key="2">
    <source>
        <dbReference type="ARBA" id="ARBA00022676"/>
    </source>
</evidence>
<accession>A0A2S9T6J1</accession>
<dbReference type="CDD" id="cd04186">
    <property type="entry name" value="GT_2_like_c"/>
    <property type="match status" value="1"/>
</dbReference>
<evidence type="ECO:0000259" key="4">
    <source>
        <dbReference type="Pfam" id="PF00535"/>
    </source>
</evidence>
<dbReference type="PANTHER" id="PTHR43179">
    <property type="entry name" value="RHAMNOSYLTRANSFERASE WBBL"/>
    <property type="match status" value="1"/>
</dbReference>
<dbReference type="SUPFAM" id="SSF53448">
    <property type="entry name" value="Nucleotide-diphospho-sugar transferases"/>
    <property type="match status" value="1"/>
</dbReference>
<proteinExistence type="inferred from homology"/>
<keyword evidence="2" id="KW-0328">Glycosyltransferase</keyword>
<dbReference type="AlphaFoldDB" id="A0A2S9T6J1"/>
<dbReference type="Pfam" id="PF00535">
    <property type="entry name" value="Glycos_transf_2"/>
    <property type="match status" value="1"/>
</dbReference>
<evidence type="ECO:0000256" key="1">
    <source>
        <dbReference type="ARBA" id="ARBA00006739"/>
    </source>
</evidence>
<reference evidence="5 6" key="1">
    <citation type="submission" date="2017-09" db="EMBL/GenBank/DDBJ databases">
        <title>Reassesment of A. cryaerophilus.</title>
        <authorList>
            <person name="Perez-Cataluna A."/>
            <person name="Collado L."/>
            <person name="Salgado O."/>
            <person name="Lefinanco V."/>
            <person name="Figueras M.J."/>
        </authorList>
    </citation>
    <scope>NUCLEOTIDE SEQUENCE [LARGE SCALE GENOMIC DNA]</scope>
    <source>
        <strain evidence="5 6">LMG 10210</strain>
    </source>
</reference>
<dbReference type="PANTHER" id="PTHR43179:SF12">
    <property type="entry name" value="GALACTOFURANOSYLTRANSFERASE GLFT2"/>
    <property type="match status" value="1"/>
</dbReference>
<evidence type="ECO:0000313" key="5">
    <source>
        <dbReference type="EMBL" id="PRM94463.1"/>
    </source>
</evidence>
<organism evidence="5 6">
    <name type="scientific">Aliarcobacter cryaerophilus</name>
    <dbReference type="NCBI Taxonomy" id="28198"/>
    <lineage>
        <taxon>Bacteria</taxon>
        <taxon>Pseudomonadati</taxon>
        <taxon>Campylobacterota</taxon>
        <taxon>Epsilonproteobacteria</taxon>
        <taxon>Campylobacterales</taxon>
        <taxon>Arcobacteraceae</taxon>
        <taxon>Aliarcobacter</taxon>
    </lineage>
</organism>
<name>A0A2S9T6J1_9BACT</name>
<evidence type="ECO:0000313" key="6">
    <source>
        <dbReference type="Proteomes" id="UP000238281"/>
    </source>
</evidence>
<protein>
    <recommendedName>
        <fullName evidence="4">Glycosyltransferase 2-like domain-containing protein</fullName>
    </recommendedName>
</protein>
<dbReference type="Gene3D" id="3.90.550.10">
    <property type="entry name" value="Spore Coat Polysaccharide Biosynthesis Protein SpsA, Chain A"/>
    <property type="match status" value="1"/>
</dbReference>
<sequence>MKQFYMLIQLRSNMKDLGIVICNFNKVDYLKGCLETLYKSNFENLTYDVIVVDNASTDGSPDFVKENYPQIILLENETNIGGSGGFDRGIRYATQKEYNYVALLDNDILLEKNTILNLYQYIKTNSKVGVVGSKICTMDNKDILQELGGFIDFEDRFSFYNPLKYHKDDNSLPETVVCDYVPACCMITTKEVLKKVGSFNTNHFIYWDDMDWCTRVRKTGYEIHAINSSRVFHKMGLSNHTNTFSTYYLERNRIMFFLKYIEDDKFDNFSCSICDWFLRMSFFSNLKGNYATPKSFLCAIDDLLIGNLGKQDDSIFIKEPEINIFDKYNLRNRDNIAIYMQKDMISNRRVYLYLKDFYKNITLYCDKKNYDLIKSNFDEEIVLQKEFLQNKFKTIFYVQEHILDFKEDKLFDDKYIFIDQFINVANLNEIKNLNSQYKMYEDIFKNIYQPVLYKKFRIIRERFKSINGK</sequence>
<dbReference type="GO" id="GO:0016757">
    <property type="term" value="F:glycosyltransferase activity"/>
    <property type="evidence" value="ECO:0007669"/>
    <property type="project" value="UniProtKB-KW"/>
</dbReference>
<evidence type="ECO:0000256" key="3">
    <source>
        <dbReference type="ARBA" id="ARBA00022679"/>
    </source>
</evidence>